<name>A0ABQ9Z772_9CRUS</name>
<comment type="caution">
    <text evidence="2">The sequence shown here is derived from an EMBL/GenBank/DDBJ whole genome shotgun (WGS) entry which is preliminary data.</text>
</comment>
<evidence type="ECO:0000256" key="1">
    <source>
        <dbReference type="SAM" id="MobiDB-lite"/>
    </source>
</evidence>
<feature type="region of interest" description="Disordered" evidence="1">
    <location>
        <begin position="38"/>
        <end position="62"/>
    </location>
</feature>
<gene>
    <name evidence="2" type="ORF">OUZ56_013859</name>
</gene>
<organism evidence="2 3">
    <name type="scientific">Daphnia magna</name>
    <dbReference type="NCBI Taxonomy" id="35525"/>
    <lineage>
        <taxon>Eukaryota</taxon>
        <taxon>Metazoa</taxon>
        <taxon>Ecdysozoa</taxon>
        <taxon>Arthropoda</taxon>
        <taxon>Crustacea</taxon>
        <taxon>Branchiopoda</taxon>
        <taxon>Diplostraca</taxon>
        <taxon>Cladocera</taxon>
        <taxon>Anomopoda</taxon>
        <taxon>Daphniidae</taxon>
        <taxon>Daphnia</taxon>
    </lineage>
</organism>
<dbReference type="Proteomes" id="UP001234178">
    <property type="component" value="Unassembled WGS sequence"/>
</dbReference>
<keyword evidence="3" id="KW-1185">Reference proteome</keyword>
<proteinExistence type="predicted"/>
<protein>
    <submittedName>
        <fullName evidence="2">Uncharacterized protein</fullName>
    </submittedName>
</protein>
<sequence>MANCTCASGPTSCLFSSSSKTCAEEIMIDRQFKSIRHAARHTQMPAHGKMMNKDHVSPTNAGILLPVPEKERLLLQEGQRGSGQQVEVLKISKQIDWK</sequence>
<reference evidence="2 3" key="1">
    <citation type="journal article" date="2023" name="Nucleic Acids Res.">
        <title>The hologenome of Daphnia magna reveals possible DNA methylation and microbiome-mediated evolution of the host genome.</title>
        <authorList>
            <person name="Chaturvedi A."/>
            <person name="Li X."/>
            <person name="Dhandapani V."/>
            <person name="Marshall H."/>
            <person name="Kissane S."/>
            <person name="Cuenca-Cambronero M."/>
            <person name="Asole G."/>
            <person name="Calvet F."/>
            <person name="Ruiz-Romero M."/>
            <person name="Marangio P."/>
            <person name="Guigo R."/>
            <person name="Rago D."/>
            <person name="Mirbahai L."/>
            <person name="Eastwood N."/>
            <person name="Colbourne J.K."/>
            <person name="Zhou J."/>
            <person name="Mallon E."/>
            <person name="Orsini L."/>
        </authorList>
    </citation>
    <scope>NUCLEOTIDE SEQUENCE [LARGE SCALE GENOMIC DNA]</scope>
    <source>
        <strain evidence="2">LRV0_1</strain>
    </source>
</reference>
<evidence type="ECO:0000313" key="2">
    <source>
        <dbReference type="EMBL" id="KAK4008726.1"/>
    </source>
</evidence>
<dbReference type="EMBL" id="JAOYFB010000002">
    <property type="protein sequence ID" value="KAK4008726.1"/>
    <property type="molecule type" value="Genomic_DNA"/>
</dbReference>
<accession>A0ABQ9Z772</accession>
<evidence type="ECO:0000313" key="3">
    <source>
        <dbReference type="Proteomes" id="UP001234178"/>
    </source>
</evidence>